<dbReference type="CDD" id="cd12797">
    <property type="entry name" value="M23_peptidase"/>
    <property type="match status" value="1"/>
</dbReference>
<keyword evidence="1" id="KW-0812">Transmembrane</keyword>
<dbReference type="Pfam" id="PF01551">
    <property type="entry name" value="Peptidase_M23"/>
    <property type="match status" value="1"/>
</dbReference>
<dbReference type="STRING" id="1802223.A2358_02610"/>
<dbReference type="GO" id="GO:0004222">
    <property type="term" value="F:metalloendopeptidase activity"/>
    <property type="evidence" value="ECO:0007669"/>
    <property type="project" value="TreeGrafter"/>
</dbReference>
<organism evidence="3 4">
    <name type="scientific">Candidatus Staskawiczbacteria bacterium RIFOXYB1_FULL_37_44</name>
    <dbReference type="NCBI Taxonomy" id="1802223"/>
    <lineage>
        <taxon>Bacteria</taxon>
        <taxon>Candidatus Staskawicziibacteriota</taxon>
    </lineage>
</organism>
<dbReference type="Gene3D" id="2.70.70.10">
    <property type="entry name" value="Glucose Permease (Domain IIA)"/>
    <property type="match status" value="1"/>
</dbReference>
<keyword evidence="1" id="KW-1133">Transmembrane helix</keyword>
<keyword evidence="1" id="KW-0472">Membrane</keyword>
<dbReference type="PANTHER" id="PTHR21666">
    <property type="entry name" value="PEPTIDASE-RELATED"/>
    <property type="match status" value="1"/>
</dbReference>
<dbReference type="InterPro" id="IPR011055">
    <property type="entry name" value="Dup_hybrid_motif"/>
</dbReference>
<comment type="caution">
    <text evidence="3">The sequence shown here is derived from an EMBL/GenBank/DDBJ whole genome shotgun (WGS) entry which is preliminary data.</text>
</comment>
<reference evidence="3 4" key="1">
    <citation type="journal article" date="2016" name="Nat. Commun.">
        <title>Thousands of microbial genomes shed light on interconnected biogeochemical processes in an aquifer system.</title>
        <authorList>
            <person name="Anantharaman K."/>
            <person name="Brown C.T."/>
            <person name="Hug L.A."/>
            <person name="Sharon I."/>
            <person name="Castelle C.J."/>
            <person name="Probst A.J."/>
            <person name="Thomas B.C."/>
            <person name="Singh A."/>
            <person name="Wilkins M.J."/>
            <person name="Karaoz U."/>
            <person name="Brodie E.L."/>
            <person name="Williams K.H."/>
            <person name="Hubbard S.S."/>
            <person name="Banfield J.F."/>
        </authorList>
    </citation>
    <scope>NUCLEOTIDE SEQUENCE [LARGE SCALE GENOMIC DNA]</scope>
</reference>
<evidence type="ECO:0000313" key="3">
    <source>
        <dbReference type="EMBL" id="OGZ78420.1"/>
    </source>
</evidence>
<dbReference type="PANTHER" id="PTHR21666:SF270">
    <property type="entry name" value="MUREIN HYDROLASE ACTIVATOR ENVC"/>
    <property type="match status" value="1"/>
</dbReference>
<evidence type="ECO:0000259" key="2">
    <source>
        <dbReference type="Pfam" id="PF01551"/>
    </source>
</evidence>
<feature type="domain" description="M23ase beta-sheet core" evidence="2">
    <location>
        <begin position="302"/>
        <end position="346"/>
    </location>
</feature>
<accession>A0A1G2IVT3</accession>
<dbReference type="AlphaFoldDB" id="A0A1G2IVT3"/>
<dbReference type="InterPro" id="IPR050570">
    <property type="entry name" value="Cell_wall_metabolism_enzyme"/>
</dbReference>
<sequence>MLELHYPTINILGQILSLNDTSNFPEYARYFFNIGIILAGLIAVGTVIFGGVYYLISFAKGSFKDEGKDQLKAGITGLLIVMCAYLIAFTINPDLVVFKLGKLTPSPLKDIAGNNIPPGVNFTSYQEIPIGTLTETLLTRTMNSCYAFDAAGNPVIGSQKTDDGKDFAPTYLNHDRADCLLQLADGAQKKGQVIAALSSEINKLMSECDCQKYGKCDDTCGGAELDENGQSKGCDAYSGVCPAPEGTTPTCSGACVPDGSPYKGACKTPIYKDAPKDCCPTGVKDKIEHGPIKVSQECNSQLTWYTVYGHMDKLYVSAGQKLYKGQSIGEVGEVGTNIGPHLHFAVGFPTGGSNIYQIAISFDISSLVSAPGGKIGSRDPGTIAQPLPPDATQDKLNFIKSTLSSPLNNGFCKWKEVFGSILHSQGAYYAQDWECNANKTASDKNSTESATVFNMSGGNNIESTVFEILQGEGGVVIEHKVVDSHDNNPPKTNNDLNIGGATTCQSSDPSKPGYCSGAVGICIGNTCAPLGGGEGGGSSSSCNACNTPANNYAGLDEFRCPNNRLKFNQCSGIAGLVEKQTQLNGKTITVIDSKKWNQLNLAQQLTYFKEKMESIKNEIKKDANKLTEAKTTLGRCYLAMPYVDLLKTYQKTDQKSKIILINKTFKDPLTNSVVSATKYCKGFNYGNSNCLKKCNDMCPDTSSEAIEDYAECTDPKTQEACIEEAFYNRPCADADVENPPDNFGECIDLCQNDCSNICAKQYLPNSNEFKTCQEQCKNDSKCVLDNADTCLFGAEGFNNCATQITDQGNINHCISNAYLCKNGSDEYAGYPDCARPASAKCADGQYSSSFLYKSFFDNYPGCEKCPYPLNSLIEGGPACEKIYPETAKCPSSSYCPNCPCGKIDQNFRFCIPNESDKNNAGDEGSAIITQKVLAYEITSPQCNEYAFNDDPLTFYCEDSWWTDPNKEGNNPTPIGTERICEKSGEVPVGQTVDGAENWANNLIASAEKINKNIQKIFDNMQKAGKAKNTQPVQDYCKCNAKFENKNPICKTDCKFNQEDIPVYDGNGEPTGETQTQCSCAFTSCQGNPCEQVINYLSDIWNSFRQFKINFIDFYTTMIQEPRSDIIKQLAYSRQQTNSCSLVNNAYNTKAKLFNCTWAEHQIISPISNSKTILNGVTYDGCYGGQNDGHLGKRFNLTDNWFCCQEYSKNPVQRN</sequence>
<proteinExistence type="predicted"/>
<dbReference type="SUPFAM" id="SSF51261">
    <property type="entry name" value="Duplicated hybrid motif"/>
    <property type="match status" value="1"/>
</dbReference>
<dbReference type="InterPro" id="IPR016047">
    <property type="entry name" value="M23ase_b-sheet_dom"/>
</dbReference>
<feature type="transmembrane region" description="Helical" evidence="1">
    <location>
        <begin position="71"/>
        <end position="91"/>
    </location>
</feature>
<dbReference type="Proteomes" id="UP000178650">
    <property type="component" value="Unassembled WGS sequence"/>
</dbReference>
<evidence type="ECO:0000313" key="4">
    <source>
        <dbReference type="Proteomes" id="UP000178650"/>
    </source>
</evidence>
<protein>
    <recommendedName>
        <fullName evidence="2">M23ase beta-sheet core domain-containing protein</fullName>
    </recommendedName>
</protein>
<name>A0A1G2IVT3_9BACT</name>
<feature type="transmembrane region" description="Helical" evidence="1">
    <location>
        <begin position="30"/>
        <end position="59"/>
    </location>
</feature>
<gene>
    <name evidence="3" type="ORF">A2358_02610</name>
</gene>
<dbReference type="EMBL" id="MHPJ01000021">
    <property type="protein sequence ID" value="OGZ78420.1"/>
    <property type="molecule type" value="Genomic_DNA"/>
</dbReference>
<evidence type="ECO:0000256" key="1">
    <source>
        <dbReference type="SAM" id="Phobius"/>
    </source>
</evidence>